<dbReference type="Pfam" id="PF00296">
    <property type="entry name" value="Bac_luciferase"/>
    <property type="match status" value="1"/>
</dbReference>
<dbReference type="Proteomes" id="UP000700706">
    <property type="component" value="Unassembled WGS sequence"/>
</dbReference>
<proteinExistence type="predicted"/>
<dbReference type="InterPro" id="IPR036661">
    <property type="entry name" value="Luciferase-like_sf"/>
</dbReference>
<dbReference type="Gene3D" id="3.20.20.30">
    <property type="entry name" value="Luciferase-like domain"/>
    <property type="match status" value="1"/>
</dbReference>
<reference evidence="2" key="1">
    <citation type="submission" date="2020-06" db="EMBL/GenBank/DDBJ databases">
        <title>Stable isotope informed genome-resolved metagenomics uncovers potential trophic interactions in rhizosphere soil.</title>
        <authorList>
            <person name="Starr E.P."/>
            <person name="Shi S."/>
            <person name="Blazewicz S.J."/>
            <person name="Koch B.J."/>
            <person name="Probst A.J."/>
            <person name="Hungate B.A."/>
            <person name="Pett-Ridge J."/>
            <person name="Firestone M.K."/>
            <person name="Banfield J.F."/>
        </authorList>
    </citation>
    <scope>NUCLEOTIDE SEQUENCE</scope>
    <source>
        <strain evidence="2">YM_69_17</strain>
    </source>
</reference>
<evidence type="ECO:0000313" key="2">
    <source>
        <dbReference type="EMBL" id="MBW8723870.1"/>
    </source>
</evidence>
<accession>A0A952FIP7</accession>
<sequence>MATIHHAGFLTPGSFPEADPQDGLEKALRLFAYGERLGFDSAWIRQRHLEPGVSSAAVFLAAASQRTRRIQLGTAVIQIGYESPYRLAEDLATVDVLSGGRLNVGLSAGVPPHADLLGARVFDGDWTGYDLSYGRVERLADNLRGAYLGEPDRVVVNAAGRHRPRLQPVAEGLVDRLWYGGGSLRSAGWAGRAGLNLLIGNVTSGEDTDDFFTAQRRQLDAYREAWRGARPARVALGRVIVPFDSADDWTRARYAEYAAGRRQRTLTPQGERRTLFAPDLVGTSDQILEALARDPVLAEVSELRLELPYEFRPFEYEQILGDAVHHILPQLGWAAAGQGSSVPAPHPVATAEAWVPQGK</sequence>
<evidence type="ECO:0000259" key="1">
    <source>
        <dbReference type="Pfam" id="PF00296"/>
    </source>
</evidence>
<protein>
    <submittedName>
        <fullName evidence="2">LLM class flavin-dependent oxidoreductase</fullName>
    </submittedName>
</protein>
<gene>
    <name evidence="2" type="ORF">JF625_01750</name>
</gene>
<dbReference type="EMBL" id="JAEKLZ010000056">
    <property type="protein sequence ID" value="MBW8723870.1"/>
    <property type="molecule type" value="Genomic_DNA"/>
</dbReference>
<dbReference type="AlphaFoldDB" id="A0A952FIP7"/>
<evidence type="ECO:0000313" key="3">
    <source>
        <dbReference type="Proteomes" id="UP000700706"/>
    </source>
</evidence>
<dbReference type="SUPFAM" id="SSF51679">
    <property type="entry name" value="Bacterial luciferase-like"/>
    <property type="match status" value="1"/>
</dbReference>
<dbReference type="PANTHER" id="PTHR30137:SF15">
    <property type="entry name" value="BLL6902 PROTEIN"/>
    <property type="match status" value="1"/>
</dbReference>
<dbReference type="InterPro" id="IPR050766">
    <property type="entry name" value="Bact_Lucif_Oxidored"/>
</dbReference>
<dbReference type="GO" id="GO:0016705">
    <property type="term" value="F:oxidoreductase activity, acting on paired donors, with incorporation or reduction of molecular oxygen"/>
    <property type="evidence" value="ECO:0007669"/>
    <property type="project" value="InterPro"/>
</dbReference>
<dbReference type="GO" id="GO:0005829">
    <property type="term" value="C:cytosol"/>
    <property type="evidence" value="ECO:0007669"/>
    <property type="project" value="TreeGrafter"/>
</dbReference>
<name>A0A952FIP7_9PROT</name>
<organism evidence="2 3">
    <name type="scientific">Inquilinus limosus</name>
    <dbReference type="NCBI Taxonomy" id="171674"/>
    <lineage>
        <taxon>Bacteria</taxon>
        <taxon>Pseudomonadati</taxon>
        <taxon>Pseudomonadota</taxon>
        <taxon>Alphaproteobacteria</taxon>
        <taxon>Rhodospirillales</taxon>
        <taxon>Rhodospirillaceae</taxon>
        <taxon>Inquilinus</taxon>
    </lineage>
</organism>
<comment type="caution">
    <text evidence="2">The sequence shown here is derived from an EMBL/GenBank/DDBJ whole genome shotgun (WGS) entry which is preliminary data.</text>
</comment>
<dbReference type="InterPro" id="IPR011251">
    <property type="entry name" value="Luciferase-like_dom"/>
</dbReference>
<feature type="domain" description="Luciferase-like" evidence="1">
    <location>
        <begin position="17"/>
        <end position="261"/>
    </location>
</feature>
<dbReference type="PANTHER" id="PTHR30137">
    <property type="entry name" value="LUCIFERASE-LIKE MONOOXYGENASE"/>
    <property type="match status" value="1"/>
</dbReference>